<evidence type="ECO:0000256" key="1">
    <source>
        <dbReference type="ARBA" id="ARBA00009313"/>
    </source>
</evidence>
<comment type="similarity">
    <text evidence="1">Belongs to the NKAP family.</text>
</comment>
<feature type="region of interest" description="Disordered" evidence="2">
    <location>
        <begin position="1"/>
        <end position="88"/>
    </location>
</feature>
<proteinExistence type="inferred from homology"/>
<name>A0ABD0XY73_9HEMI</name>
<dbReference type="AlphaFoldDB" id="A0ABD0XY73"/>
<feature type="region of interest" description="Disordered" evidence="2">
    <location>
        <begin position="102"/>
        <end position="212"/>
    </location>
</feature>
<comment type="caution">
    <text evidence="4">The sequence shown here is derived from an EMBL/GenBank/DDBJ whole genome shotgun (WGS) entry which is preliminary data.</text>
</comment>
<feature type="domain" description="NF-kappa-B-activating protein C-terminal" evidence="3">
    <location>
        <begin position="217"/>
        <end position="316"/>
    </location>
</feature>
<dbReference type="InterPro" id="IPR009269">
    <property type="entry name" value="NKAP_C"/>
</dbReference>
<dbReference type="PANTHER" id="PTHR13087:SF0">
    <property type="entry name" value="NFKB ACTIVATING PROTEIN LIKE"/>
    <property type="match status" value="1"/>
</dbReference>
<dbReference type="Proteomes" id="UP001558652">
    <property type="component" value="Unassembled WGS sequence"/>
</dbReference>
<organism evidence="4 5">
    <name type="scientific">Ranatra chinensis</name>
    <dbReference type="NCBI Taxonomy" id="642074"/>
    <lineage>
        <taxon>Eukaryota</taxon>
        <taxon>Metazoa</taxon>
        <taxon>Ecdysozoa</taxon>
        <taxon>Arthropoda</taxon>
        <taxon>Hexapoda</taxon>
        <taxon>Insecta</taxon>
        <taxon>Pterygota</taxon>
        <taxon>Neoptera</taxon>
        <taxon>Paraneoptera</taxon>
        <taxon>Hemiptera</taxon>
        <taxon>Heteroptera</taxon>
        <taxon>Panheteroptera</taxon>
        <taxon>Nepomorpha</taxon>
        <taxon>Nepidae</taxon>
        <taxon>Ranatrinae</taxon>
        <taxon>Ranatra</taxon>
    </lineage>
</organism>
<dbReference type="PANTHER" id="PTHR13087">
    <property type="entry name" value="NF-KAPPA B ACTIVATING PROTEIN"/>
    <property type="match status" value="1"/>
</dbReference>
<accession>A0ABD0XY73</accession>
<evidence type="ECO:0000313" key="5">
    <source>
        <dbReference type="Proteomes" id="UP001558652"/>
    </source>
</evidence>
<evidence type="ECO:0000256" key="2">
    <source>
        <dbReference type="SAM" id="MobiDB-lite"/>
    </source>
</evidence>
<dbReference type="Pfam" id="PF06047">
    <property type="entry name" value="Nkap_C"/>
    <property type="match status" value="1"/>
</dbReference>
<evidence type="ECO:0000259" key="3">
    <source>
        <dbReference type="Pfam" id="PF06047"/>
    </source>
</evidence>
<feature type="compositionally biased region" description="Basic residues" evidence="2">
    <location>
        <begin position="1"/>
        <end position="14"/>
    </location>
</feature>
<feature type="compositionally biased region" description="Basic residues" evidence="2">
    <location>
        <begin position="145"/>
        <end position="173"/>
    </location>
</feature>
<feature type="compositionally biased region" description="Acidic residues" evidence="2">
    <location>
        <begin position="180"/>
        <end position="189"/>
    </location>
</feature>
<evidence type="ECO:0000313" key="4">
    <source>
        <dbReference type="EMBL" id="KAL1115590.1"/>
    </source>
</evidence>
<dbReference type="InterPro" id="IPR040466">
    <property type="entry name" value="NKAP"/>
</dbReference>
<dbReference type="EMBL" id="JBFDAA010000019">
    <property type="protein sequence ID" value="KAL1115590.1"/>
    <property type="molecule type" value="Genomic_DNA"/>
</dbReference>
<gene>
    <name evidence="4" type="ORF">AAG570_005880</name>
</gene>
<reference evidence="4 5" key="1">
    <citation type="submission" date="2024-07" db="EMBL/GenBank/DDBJ databases">
        <title>Chromosome-level genome assembly of the water stick insect Ranatra chinensis (Heteroptera: Nepidae).</title>
        <authorList>
            <person name="Liu X."/>
        </authorList>
    </citation>
    <scope>NUCLEOTIDE SEQUENCE [LARGE SCALE GENOMIC DNA]</scope>
    <source>
        <strain evidence="4">Cailab_2021Rc</strain>
        <tissue evidence="4">Muscle</tissue>
    </source>
</reference>
<keyword evidence="5" id="KW-1185">Reference proteome</keyword>
<sequence>MSPTRSRSRSRRRGSSGSDDDESRRNRRKEHSSSSNSRGHSKGETSSLDERLRQLSESGFIRPAPKYDVEKRKKRYQQEGVYKSQEEEFLEYRRLERDKITLAGCHNIWGKSPLRPEDLVTENMGKEEEDSSSSSSSTDSEAEKKKKKKKKKKKSSDKKKKKKKNKKKKKKRVSSSEESLSSEEEEEEWVEKTAKTTEVEEQVVGPVQKSQVTLSQKDFGKALLPGEGAAMAAYVAEGKRIPRRGEIGLTSDQIASFESVGYVMSGSRHRRMEAVRLRKENQIYSADEKRALAMFSKEERMKRENRILSQFKDMVNSKLAKNSE</sequence>
<protein>
    <recommendedName>
        <fullName evidence="3">NF-kappa-B-activating protein C-terminal domain-containing protein</fullName>
    </recommendedName>
</protein>